<protein>
    <submittedName>
        <fullName evidence="1">Uncharacterized protein</fullName>
    </submittedName>
</protein>
<evidence type="ECO:0000313" key="2">
    <source>
        <dbReference type="Proteomes" id="UP000321337"/>
    </source>
</evidence>
<name>A0A512L8Y5_9PROT</name>
<keyword evidence="2" id="KW-1185">Reference proteome</keyword>
<evidence type="ECO:0000313" key="1">
    <source>
        <dbReference type="EMBL" id="GEP30939.1"/>
    </source>
</evidence>
<accession>A0A512L8Y5</accession>
<gene>
    <name evidence="1" type="ORF">TPL01_20770</name>
</gene>
<proteinExistence type="predicted"/>
<dbReference type="RefSeq" id="WP_161984118.1">
    <property type="nucleotide sequence ID" value="NZ_AP021884.1"/>
</dbReference>
<comment type="caution">
    <text evidence="1">The sequence shown here is derived from an EMBL/GenBank/DDBJ whole genome shotgun (WGS) entry which is preliminary data.</text>
</comment>
<dbReference type="AlphaFoldDB" id="A0A512L8Y5"/>
<dbReference type="Proteomes" id="UP000321337">
    <property type="component" value="Unassembled WGS sequence"/>
</dbReference>
<sequence length="199" mass="21854">MLEAPSSPVLTFESARDYGDVWALTELWNSLGFDRLRQIFRRTRLPAPGKTAAVPAGNLVLEEAEPESTASRFGYGRRYLARPNAVPVAPLSLPFTCLPGDQATYEPVNPPLFGAVRDAALDFWGRRVLETKLKVPPDSVPESVYLLNAGPNRFGALDFRPEMESPEAPAFRRRRSLPCSGSCCSPQPLVAECVPVPEL</sequence>
<organism evidence="1 2">
    <name type="scientific">Sulfuriferula plumbiphila</name>
    <dbReference type="NCBI Taxonomy" id="171865"/>
    <lineage>
        <taxon>Bacteria</taxon>
        <taxon>Pseudomonadati</taxon>
        <taxon>Pseudomonadota</taxon>
        <taxon>Betaproteobacteria</taxon>
        <taxon>Nitrosomonadales</taxon>
        <taxon>Sulfuricellaceae</taxon>
        <taxon>Sulfuriferula</taxon>
    </lineage>
</organism>
<dbReference type="EMBL" id="BKAD01000020">
    <property type="protein sequence ID" value="GEP30939.1"/>
    <property type="molecule type" value="Genomic_DNA"/>
</dbReference>
<reference evidence="1 2" key="1">
    <citation type="submission" date="2019-07" db="EMBL/GenBank/DDBJ databases">
        <title>Whole genome shotgun sequence of Thiobacillus plumbophilus NBRC 107929.</title>
        <authorList>
            <person name="Hosoyama A."/>
            <person name="Uohara A."/>
            <person name="Ohji S."/>
            <person name="Ichikawa N."/>
        </authorList>
    </citation>
    <scope>NUCLEOTIDE SEQUENCE [LARGE SCALE GENOMIC DNA]</scope>
    <source>
        <strain evidence="1 2">NBRC 107929</strain>
    </source>
</reference>